<dbReference type="PROSITE" id="PS50262">
    <property type="entry name" value="G_PROTEIN_RECEP_F1_2"/>
    <property type="match status" value="1"/>
</dbReference>
<evidence type="ECO:0000256" key="10">
    <source>
        <dbReference type="SAM" id="Phobius"/>
    </source>
</evidence>
<dbReference type="PANTHER" id="PTHR24243:SF233">
    <property type="entry name" value="THYROTROPIN-RELEASING HORMONE RECEPTOR"/>
    <property type="match status" value="1"/>
</dbReference>
<evidence type="ECO:0000256" key="7">
    <source>
        <dbReference type="ARBA" id="ARBA00023170"/>
    </source>
</evidence>
<evidence type="ECO:0000256" key="4">
    <source>
        <dbReference type="ARBA" id="ARBA00022989"/>
    </source>
</evidence>
<keyword evidence="5" id="KW-0297">G-protein coupled receptor</keyword>
<keyword evidence="7" id="KW-0675">Receptor</keyword>
<accession>A0ABQ9K904</accession>
<evidence type="ECO:0000256" key="5">
    <source>
        <dbReference type="ARBA" id="ARBA00023040"/>
    </source>
</evidence>
<comment type="subcellular location">
    <subcellularLocation>
        <location evidence="1">Membrane</location>
        <topology evidence="1">Multi-pass membrane protein</topology>
    </subcellularLocation>
</comment>
<keyword evidence="4 10" id="KW-1133">Transmembrane helix</keyword>
<dbReference type="EMBL" id="JAPWTJ010000004">
    <property type="protein sequence ID" value="KAJ8986017.1"/>
    <property type="molecule type" value="Genomic_DNA"/>
</dbReference>
<dbReference type="InterPro" id="IPR000276">
    <property type="entry name" value="GPCR_Rhodpsn"/>
</dbReference>
<protein>
    <recommendedName>
        <fullName evidence="11">G-protein coupled receptors family 1 profile domain-containing protein</fullName>
    </recommendedName>
</protein>
<evidence type="ECO:0000259" key="11">
    <source>
        <dbReference type="PROSITE" id="PS50262"/>
    </source>
</evidence>
<evidence type="ECO:0000256" key="6">
    <source>
        <dbReference type="ARBA" id="ARBA00023136"/>
    </source>
</evidence>
<feature type="compositionally biased region" description="Basic and acidic residues" evidence="9">
    <location>
        <begin position="241"/>
        <end position="256"/>
    </location>
</feature>
<organism evidence="12 13">
    <name type="scientific">Molorchus minor</name>
    <dbReference type="NCBI Taxonomy" id="1323400"/>
    <lineage>
        <taxon>Eukaryota</taxon>
        <taxon>Metazoa</taxon>
        <taxon>Ecdysozoa</taxon>
        <taxon>Arthropoda</taxon>
        <taxon>Hexapoda</taxon>
        <taxon>Insecta</taxon>
        <taxon>Pterygota</taxon>
        <taxon>Neoptera</taxon>
        <taxon>Endopterygota</taxon>
        <taxon>Coleoptera</taxon>
        <taxon>Polyphaga</taxon>
        <taxon>Cucujiformia</taxon>
        <taxon>Chrysomeloidea</taxon>
        <taxon>Cerambycidae</taxon>
        <taxon>Lamiinae</taxon>
        <taxon>Monochamini</taxon>
        <taxon>Molorchus</taxon>
    </lineage>
</organism>
<feature type="transmembrane region" description="Helical" evidence="10">
    <location>
        <begin position="57"/>
        <end position="81"/>
    </location>
</feature>
<evidence type="ECO:0000256" key="2">
    <source>
        <dbReference type="ARBA" id="ARBA00010663"/>
    </source>
</evidence>
<feature type="transmembrane region" description="Helical" evidence="10">
    <location>
        <begin position="157"/>
        <end position="177"/>
    </location>
</feature>
<dbReference type="PANTHER" id="PTHR24243">
    <property type="entry name" value="G-PROTEIN COUPLED RECEPTOR"/>
    <property type="match status" value="1"/>
</dbReference>
<comment type="caution">
    <text evidence="12">The sequence shown here is derived from an EMBL/GenBank/DDBJ whole genome shotgun (WGS) entry which is preliminary data.</text>
</comment>
<reference evidence="12" key="1">
    <citation type="journal article" date="2023" name="Insect Mol. Biol.">
        <title>Genome sequencing provides insights into the evolution of gene families encoding plant cell wall-degrading enzymes in longhorned beetles.</title>
        <authorList>
            <person name="Shin N.R."/>
            <person name="Okamura Y."/>
            <person name="Kirsch R."/>
            <person name="Pauchet Y."/>
        </authorList>
    </citation>
    <scope>NUCLEOTIDE SEQUENCE</scope>
    <source>
        <strain evidence="12">MMC_N1</strain>
    </source>
</reference>
<feature type="transmembrane region" description="Helical" evidence="10">
    <location>
        <begin position="111"/>
        <end position="137"/>
    </location>
</feature>
<feature type="domain" description="G-protein coupled receptors family 1 profile" evidence="11">
    <location>
        <begin position="57"/>
        <end position="174"/>
    </location>
</feature>
<evidence type="ECO:0000313" key="13">
    <source>
        <dbReference type="Proteomes" id="UP001162164"/>
    </source>
</evidence>
<evidence type="ECO:0000256" key="9">
    <source>
        <dbReference type="SAM" id="MobiDB-lite"/>
    </source>
</evidence>
<keyword evidence="13" id="KW-1185">Reference proteome</keyword>
<dbReference type="Pfam" id="PF00001">
    <property type="entry name" value="7tm_1"/>
    <property type="match status" value="1"/>
</dbReference>
<proteinExistence type="inferred from homology"/>
<dbReference type="PRINTS" id="PR00237">
    <property type="entry name" value="GPCRRHODOPSN"/>
</dbReference>
<evidence type="ECO:0000256" key="1">
    <source>
        <dbReference type="ARBA" id="ARBA00004141"/>
    </source>
</evidence>
<comment type="similarity">
    <text evidence="2">Belongs to the G-protein coupled receptor 1 family.</text>
</comment>
<dbReference type="Gene3D" id="1.20.1070.10">
    <property type="entry name" value="Rhodopsin 7-helix transmembrane proteins"/>
    <property type="match status" value="1"/>
</dbReference>
<evidence type="ECO:0000256" key="8">
    <source>
        <dbReference type="ARBA" id="ARBA00023224"/>
    </source>
</evidence>
<dbReference type="SUPFAM" id="SSF81321">
    <property type="entry name" value="Family A G protein-coupled receptor-like"/>
    <property type="match status" value="1"/>
</dbReference>
<evidence type="ECO:0000313" key="12">
    <source>
        <dbReference type="EMBL" id="KAJ8986017.1"/>
    </source>
</evidence>
<evidence type="ECO:0000256" key="3">
    <source>
        <dbReference type="ARBA" id="ARBA00022692"/>
    </source>
</evidence>
<keyword evidence="8" id="KW-0807">Transducer</keyword>
<keyword evidence="3 10" id="KW-0812">Transmembrane</keyword>
<sequence>MLHPHPSKGRMVAKGTSPNKSSRYPILAITQHGPEEYIDGSIVFVCFTLVEELLPCVFFIGSVVVFFIFPLAILICIYALIAKSLMSHPTVMINRSNAIPSQSAIKYRKQVIVMLGTVVLAFFICLLPFRALTLWIIIAPAGSSFEFGFESYYNILYFSRIMFHINSAVNPILYNVMSSKFRGGFFKLCAGRSLRKRCQRKPDFTRKSTTSSSTNTTSQQTSESYLKGSRSHSRYSSSLKGGERRDGTRGRVLYEREEGELEEECLYSSASGCS</sequence>
<feature type="region of interest" description="Disordered" evidence="9">
    <location>
        <begin position="200"/>
        <end position="262"/>
    </location>
</feature>
<feature type="compositionally biased region" description="Low complexity" evidence="9">
    <location>
        <begin position="208"/>
        <end position="222"/>
    </location>
</feature>
<name>A0ABQ9K904_9CUCU</name>
<gene>
    <name evidence="12" type="ORF">NQ317_013901</name>
</gene>
<keyword evidence="6 10" id="KW-0472">Membrane</keyword>
<dbReference type="Proteomes" id="UP001162164">
    <property type="component" value="Unassembled WGS sequence"/>
</dbReference>
<dbReference type="InterPro" id="IPR017452">
    <property type="entry name" value="GPCR_Rhodpsn_7TM"/>
</dbReference>